<dbReference type="Proteomes" id="UP000030706">
    <property type="component" value="Unassembled WGS sequence"/>
</dbReference>
<sequence>MPPKGSKKRAADTSAGASQSKSTKTNASTSAGAASEEQQRDPSVEVTGSNEQPNDASNDDSNTEDHEMHEDKIKNDPYTYITNCAPRFEFESRYNKEHEDDDDFDEEKASELWADEHNDRKCACFNKDRTDGWTMMRKAFARKMDAETIEIPQRDQDMFGMYVYNDFTGYGYQEVVENNMAEFNKVLNDKDGKTEELWTILESMAWWIVDEPNAPWHMIDDGERSWLTYSLLGFMLLAALNRMDREGDFKVDSKYKDLSLVLGVWAKAADDLGGDVSDPLDDGKSGSSDMGDYAGFNLLWFRYLLAFAKENSVPIQGVTDVDDKIEEWYSQIDGKVKLPPKKEDRFGWKTKLNKYTKSYGKGGKIGGQEFRIPLWTREKRKKYAFDKKDPLSDEQINALKDGMVLQMM</sequence>
<dbReference type="RefSeq" id="XP_029756197.1">
    <property type="nucleotide sequence ID" value="XM_029902220.1"/>
</dbReference>
<keyword evidence="3" id="KW-1185">Reference proteome</keyword>
<feature type="compositionally biased region" description="Basic and acidic residues" evidence="1">
    <location>
        <begin position="63"/>
        <end position="75"/>
    </location>
</feature>
<dbReference type="STRING" id="1043002.A0A074X3C0"/>
<name>A0A074X3C0_AURPU</name>
<evidence type="ECO:0000313" key="2">
    <source>
        <dbReference type="EMBL" id="KEQ80010.1"/>
    </source>
</evidence>
<evidence type="ECO:0000313" key="3">
    <source>
        <dbReference type="Proteomes" id="UP000030706"/>
    </source>
</evidence>
<dbReference type="OrthoDB" id="10037289at2759"/>
<proteinExistence type="predicted"/>
<dbReference type="AlphaFoldDB" id="A0A074X3C0"/>
<reference evidence="2 3" key="1">
    <citation type="journal article" date="2014" name="BMC Genomics">
        <title>Genome sequencing of four Aureobasidium pullulans varieties: biotechnological potential, stress tolerance, and description of new species.</title>
        <authorList>
            <person name="Gostin Ar C."/>
            <person name="Ohm R.A."/>
            <person name="Kogej T."/>
            <person name="Sonjak S."/>
            <person name="Turk M."/>
            <person name="Zajc J."/>
            <person name="Zalar P."/>
            <person name="Grube M."/>
            <person name="Sun H."/>
            <person name="Han J."/>
            <person name="Sharma A."/>
            <person name="Chiniquy J."/>
            <person name="Ngan C.Y."/>
            <person name="Lipzen A."/>
            <person name="Barry K."/>
            <person name="Grigoriev I.V."/>
            <person name="Gunde-Cimerman N."/>
        </authorList>
    </citation>
    <scope>NUCLEOTIDE SEQUENCE [LARGE SCALE GENOMIC DNA]</scope>
    <source>
        <strain evidence="2 3">EXF-150</strain>
    </source>
</reference>
<dbReference type="GeneID" id="40744526"/>
<accession>A0A074X3C0</accession>
<organism evidence="2 3">
    <name type="scientific">Aureobasidium pullulans EXF-150</name>
    <dbReference type="NCBI Taxonomy" id="1043002"/>
    <lineage>
        <taxon>Eukaryota</taxon>
        <taxon>Fungi</taxon>
        <taxon>Dikarya</taxon>
        <taxon>Ascomycota</taxon>
        <taxon>Pezizomycotina</taxon>
        <taxon>Dothideomycetes</taxon>
        <taxon>Dothideomycetidae</taxon>
        <taxon>Dothideales</taxon>
        <taxon>Saccotheciaceae</taxon>
        <taxon>Aureobasidium</taxon>
    </lineage>
</organism>
<feature type="compositionally biased region" description="Low complexity" evidence="1">
    <location>
        <begin position="17"/>
        <end position="35"/>
    </location>
</feature>
<feature type="compositionally biased region" description="Polar residues" evidence="1">
    <location>
        <begin position="46"/>
        <end position="56"/>
    </location>
</feature>
<evidence type="ECO:0000256" key="1">
    <source>
        <dbReference type="SAM" id="MobiDB-lite"/>
    </source>
</evidence>
<gene>
    <name evidence="2" type="ORF">M438DRAFT_305246</name>
</gene>
<feature type="region of interest" description="Disordered" evidence="1">
    <location>
        <begin position="1"/>
        <end position="78"/>
    </location>
</feature>
<protein>
    <submittedName>
        <fullName evidence="2">Uncharacterized protein</fullName>
    </submittedName>
</protein>
<dbReference type="EMBL" id="KL585001">
    <property type="protein sequence ID" value="KEQ80010.1"/>
    <property type="molecule type" value="Genomic_DNA"/>
</dbReference>
<dbReference type="HOGENOM" id="CLU_054097_0_0_1"/>